<evidence type="ECO:0000313" key="9">
    <source>
        <dbReference type="Ensembl" id="ENSVKKP00000012580.1"/>
    </source>
</evidence>
<dbReference type="Proteomes" id="UP000694545">
    <property type="component" value="Unplaced"/>
</dbReference>
<evidence type="ECO:0000313" key="10">
    <source>
        <dbReference type="Proteomes" id="UP000694545"/>
    </source>
</evidence>
<dbReference type="GO" id="GO:0015203">
    <property type="term" value="F:polyamine transmembrane transporter activity"/>
    <property type="evidence" value="ECO:0007669"/>
    <property type="project" value="TreeGrafter"/>
</dbReference>
<dbReference type="GO" id="GO:0046872">
    <property type="term" value="F:metal ion binding"/>
    <property type="evidence" value="ECO:0007669"/>
    <property type="project" value="UniProtKB-KW"/>
</dbReference>
<dbReference type="GO" id="GO:0031902">
    <property type="term" value="C:late endosome membrane"/>
    <property type="evidence" value="ECO:0007669"/>
    <property type="project" value="TreeGrafter"/>
</dbReference>
<evidence type="ECO:0000256" key="1">
    <source>
        <dbReference type="ARBA" id="ARBA00004141"/>
    </source>
</evidence>
<evidence type="ECO:0000256" key="6">
    <source>
        <dbReference type="ARBA" id="ARBA00022967"/>
    </source>
</evidence>
<evidence type="ECO:0000256" key="4">
    <source>
        <dbReference type="ARBA" id="ARBA00022840"/>
    </source>
</evidence>
<dbReference type="GO" id="GO:0140358">
    <property type="term" value="F:P-type transmembrane transporter activity"/>
    <property type="evidence" value="ECO:0007669"/>
    <property type="project" value="InterPro"/>
</dbReference>
<keyword evidence="7" id="KW-0472">Membrane</keyword>
<keyword evidence="6" id="KW-1278">Translocase</keyword>
<evidence type="ECO:0000256" key="5">
    <source>
        <dbReference type="ARBA" id="ARBA00022842"/>
    </source>
</evidence>
<dbReference type="Gene3D" id="2.70.150.10">
    <property type="entry name" value="Calcium-transporting ATPase, cytoplasmic transduction domain A"/>
    <property type="match status" value="1"/>
</dbReference>
<dbReference type="SUPFAM" id="SSF81653">
    <property type="entry name" value="Calcium ATPase, transduction domain A"/>
    <property type="match status" value="1"/>
</dbReference>
<dbReference type="InterPro" id="IPR023298">
    <property type="entry name" value="ATPase_P-typ_TM_dom_sf"/>
</dbReference>
<dbReference type="SMART" id="SM00831">
    <property type="entry name" value="Cation_ATPase_N"/>
    <property type="match status" value="1"/>
</dbReference>
<dbReference type="PANTHER" id="PTHR45630:SF2">
    <property type="entry name" value="POLYAMINE-TRANSPORTING ATPASE 13A2"/>
    <property type="match status" value="1"/>
</dbReference>
<dbReference type="Ensembl" id="ENSVKKT00000012882.1">
    <property type="protein sequence ID" value="ENSVKKP00000012580.1"/>
    <property type="gene ID" value="ENSVKKG00000008746.1"/>
</dbReference>
<accession>A0A8D2JGV5</accession>
<dbReference type="Pfam" id="PF00122">
    <property type="entry name" value="E1-E2_ATPase"/>
    <property type="match status" value="1"/>
</dbReference>
<evidence type="ECO:0000256" key="7">
    <source>
        <dbReference type="SAM" id="Phobius"/>
    </source>
</evidence>
<dbReference type="PANTHER" id="PTHR45630">
    <property type="entry name" value="CATION-TRANSPORTING ATPASE-RELATED"/>
    <property type="match status" value="1"/>
</dbReference>
<dbReference type="InterPro" id="IPR008250">
    <property type="entry name" value="ATPase_P-typ_transduc_dom_A_sf"/>
</dbReference>
<dbReference type="OMA" id="NSITMEC"/>
<feature type="domain" description="Cation-transporting P-type ATPase N-terminal" evidence="8">
    <location>
        <begin position="162"/>
        <end position="234"/>
    </location>
</feature>
<sequence length="338" mass="38278">MLPGGVSLLGRACLGYRTLQESAPQEPRMEVIGYQRKRWKTILCHIFTVLFVGLPLAIFYWKPHVRVQARCSRCPLRQADWVVIHVSGVGEQREKRHLDPGPKMAQGEDDGRASIAVGAVEDEDGSCDTIRLHQKEQANIVQYFVFEGLRYIWMEKLQAYCRASKLDESWTCLDIHLCHHGLSTEEQAARRKIYGPNLIDVPVHSPLQLLRDEVLNPFYIFQIFSIILWFCEDYYWYAICILLISAISIGISLYETKKQRVTLQKMVKVSISVKLRRALGDEVLVSSVDLVPGDCILVPAEGMLVPCDAALLTGECMVNESMLTGEPWQRLVGGAFPV</sequence>
<dbReference type="GO" id="GO:0005524">
    <property type="term" value="F:ATP binding"/>
    <property type="evidence" value="ECO:0007669"/>
    <property type="project" value="UniProtKB-KW"/>
</dbReference>
<keyword evidence="7" id="KW-1133">Transmembrane helix</keyword>
<evidence type="ECO:0000256" key="2">
    <source>
        <dbReference type="ARBA" id="ARBA00022723"/>
    </source>
</evidence>
<evidence type="ECO:0000256" key="3">
    <source>
        <dbReference type="ARBA" id="ARBA00022741"/>
    </source>
</evidence>
<organism evidence="9 10">
    <name type="scientific">Varanus komodoensis</name>
    <name type="common">Komodo dragon</name>
    <dbReference type="NCBI Taxonomy" id="61221"/>
    <lineage>
        <taxon>Eukaryota</taxon>
        <taxon>Metazoa</taxon>
        <taxon>Chordata</taxon>
        <taxon>Craniata</taxon>
        <taxon>Vertebrata</taxon>
        <taxon>Euteleostomi</taxon>
        <taxon>Lepidosauria</taxon>
        <taxon>Squamata</taxon>
        <taxon>Bifurcata</taxon>
        <taxon>Unidentata</taxon>
        <taxon>Episquamata</taxon>
        <taxon>Toxicofera</taxon>
        <taxon>Anguimorpha</taxon>
        <taxon>Paleoanguimorpha</taxon>
        <taxon>Varanoidea</taxon>
        <taxon>Varanidae</taxon>
        <taxon>Varanus</taxon>
    </lineage>
</organism>
<dbReference type="Pfam" id="PF12409">
    <property type="entry name" value="P5-ATPase"/>
    <property type="match status" value="1"/>
</dbReference>
<feature type="transmembrane region" description="Helical" evidence="7">
    <location>
        <begin position="234"/>
        <end position="254"/>
    </location>
</feature>
<reference evidence="9" key="1">
    <citation type="submission" date="2025-08" db="UniProtKB">
        <authorList>
            <consortium name="Ensembl"/>
        </authorList>
    </citation>
    <scope>IDENTIFICATION</scope>
</reference>
<keyword evidence="5" id="KW-0460">Magnesium</keyword>
<keyword evidence="2" id="KW-0479">Metal-binding</keyword>
<dbReference type="InterPro" id="IPR006544">
    <property type="entry name" value="P-type_TPase_V"/>
</dbReference>
<dbReference type="Pfam" id="PF00690">
    <property type="entry name" value="Cation_ATPase_N"/>
    <property type="match status" value="1"/>
</dbReference>
<keyword evidence="3" id="KW-0547">Nucleotide-binding</keyword>
<dbReference type="GO" id="GO:0061909">
    <property type="term" value="P:autophagosome-lysosome fusion"/>
    <property type="evidence" value="ECO:0007669"/>
    <property type="project" value="TreeGrafter"/>
</dbReference>
<dbReference type="AlphaFoldDB" id="A0A8D2JGV5"/>
<dbReference type="GO" id="GO:0016243">
    <property type="term" value="P:regulation of autophagosome size"/>
    <property type="evidence" value="ECO:0007669"/>
    <property type="project" value="TreeGrafter"/>
</dbReference>
<comment type="subcellular location">
    <subcellularLocation>
        <location evidence="1">Membrane</location>
        <topology evidence="1">Multi-pass membrane protein</topology>
    </subcellularLocation>
</comment>
<keyword evidence="7" id="KW-0812">Transmembrane</keyword>
<proteinExistence type="predicted"/>
<dbReference type="GO" id="GO:0019829">
    <property type="term" value="F:ATPase-coupled monoatomic cation transmembrane transporter activity"/>
    <property type="evidence" value="ECO:0007669"/>
    <property type="project" value="TreeGrafter"/>
</dbReference>
<dbReference type="InterPro" id="IPR047819">
    <property type="entry name" value="P5A-ATPase_N"/>
</dbReference>
<keyword evidence="4" id="KW-0067">ATP-binding</keyword>
<evidence type="ECO:0000259" key="8">
    <source>
        <dbReference type="SMART" id="SM00831"/>
    </source>
</evidence>
<dbReference type="InterPro" id="IPR059000">
    <property type="entry name" value="ATPase_P-type_domA"/>
</dbReference>
<feature type="transmembrane region" description="Helical" evidence="7">
    <location>
        <begin position="42"/>
        <end position="61"/>
    </location>
</feature>
<keyword evidence="10" id="KW-1185">Reference proteome</keyword>
<name>A0A8D2JGV5_VARKO</name>
<dbReference type="SUPFAM" id="SSF81665">
    <property type="entry name" value="Calcium ATPase, transmembrane domain M"/>
    <property type="match status" value="1"/>
</dbReference>
<dbReference type="InterPro" id="IPR004014">
    <property type="entry name" value="ATPase_P-typ_cation-transptr_N"/>
</dbReference>
<protein>
    <recommendedName>
        <fullName evidence="8">Cation-transporting P-type ATPase N-terminal domain-containing protein</fullName>
    </recommendedName>
</protein>
<reference evidence="9" key="2">
    <citation type="submission" date="2025-09" db="UniProtKB">
        <authorList>
            <consortium name="Ensembl"/>
        </authorList>
    </citation>
    <scope>IDENTIFICATION</scope>
</reference>
<dbReference type="GO" id="GO:0010821">
    <property type="term" value="P:regulation of mitochondrion organization"/>
    <property type="evidence" value="ECO:0007669"/>
    <property type="project" value="TreeGrafter"/>
</dbReference>
<dbReference type="GO" id="GO:0006874">
    <property type="term" value="P:intracellular calcium ion homeostasis"/>
    <property type="evidence" value="ECO:0007669"/>
    <property type="project" value="TreeGrafter"/>
</dbReference>